<dbReference type="SUPFAM" id="SSF55257">
    <property type="entry name" value="RBP11-like subunits of RNA polymerase"/>
    <property type="match status" value="1"/>
</dbReference>
<sequence>MNAPNRYELYVLEDGEKPVEITEDTKIPNAATIKIVKQDHTLGNMLRAQLLSMPQILFAGYKVPHPLHPYFLIKIQTDGTITPQAILHQACTKLIGTMSSLETKFNREFSFKDVEGTGVGVGGMPTEDPYGGTGGAGGAWSGAGRDYLDF</sequence>
<dbReference type="InterPro" id="IPR037685">
    <property type="entry name" value="RBP11"/>
</dbReference>
<evidence type="ECO:0000256" key="3">
    <source>
        <dbReference type="ARBA" id="ARBA00023163"/>
    </source>
</evidence>
<gene>
    <name evidence="7" type="ORF">K443DRAFT_3212</name>
</gene>
<dbReference type="GO" id="GO:0003899">
    <property type="term" value="F:DNA-directed RNA polymerase activity"/>
    <property type="evidence" value="ECO:0007669"/>
    <property type="project" value="InterPro"/>
</dbReference>
<feature type="domain" description="DNA-directed RNA polymerase RBP11-like dimerisation" evidence="6">
    <location>
        <begin position="30"/>
        <end position="103"/>
    </location>
</feature>
<comment type="similarity">
    <text evidence="5">Belongs to the archaeal Rpo11/eukaryotic RPB11/RPC19 RNA polymerase subunit family.</text>
</comment>
<name>A0A0C9X2T4_9AGAR</name>
<evidence type="ECO:0000256" key="5">
    <source>
        <dbReference type="ARBA" id="ARBA00025751"/>
    </source>
</evidence>
<protein>
    <recommendedName>
        <fullName evidence="6">DNA-directed RNA polymerase RBP11-like dimerisation domain-containing protein</fullName>
    </recommendedName>
</protein>
<dbReference type="PANTHER" id="PTHR13946:SF16">
    <property type="entry name" value="DNA-DIRECTED RNA POLYMERASE II SUBUNIT RPB11"/>
    <property type="match status" value="1"/>
</dbReference>
<organism evidence="7 8">
    <name type="scientific">Laccaria amethystina LaAM-08-1</name>
    <dbReference type="NCBI Taxonomy" id="1095629"/>
    <lineage>
        <taxon>Eukaryota</taxon>
        <taxon>Fungi</taxon>
        <taxon>Dikarya</taxon>
        <taxon>Basidiomycota</taxon>
        <taxon>Agaricomycotina</taxon>
        <taxon>Agaricomycetes</taxon>
        <taxon>Agaricomycetidae</taxon>
        <taxon>Agaricales</taxon>
        <taxon>Agaricineae</taxon>
        <taxon>Hydnangiaceae</taxon>
        <taxon>Laccaria</taxon>
    </lineage>
</organism>
<proteinExistence type="inferred from homology"/>
<keyword evidence="3" id="KW-0804">Transcription</keyword>
<evidence type="ECO:0000256" key="2">
    <source>
        <dbReference type="ARBA" id="ARBA00022478"/>
    </source>
</evidence>
<dbReference type="Proteomes" id="UP000054477">
    <property type="component" value="Unassembled WGS sequence"/>
</dbReference>
<dbReference type="GO" id="GO:0046983">
    <property type="term" value="F:protein dimerization activity"/>
    <property type="evidence" value="ECO:0007669"/>
    <property type="project" value="InterPro"/>
</dbReference>
<dbReference type="STRING" id="1095629.A0A0C9X2T4"/>
<dbReference type="InterPro" id="IPR009025">
    <property type="entry name" value="RBP11-like_dimer"/>
</dbReference>
<reference evidence="8" key="2">
    <citation type="submission" date="2015-01" db="EMBL/GenBank/DDBJ databases">
        <title>Evolutionary Origins and Diversification of the Mycorrhizal Mutualists.</title>
        <authorList>
            <consortium name="DOE Joint Genome Institute"/>
            <consortium name="Mycorrhizal Genomics Consortium"/>
            <person name="Kohler A."/>
            <person name="Kuo A."/>
            <person name="Nagy L.G."/>
            <person name="Floudas D."/>
            <person name="Copeland A."/>
            <person name="Barry K.W."/>
            <person name="Cichocki N."/>
            <person name="Veneault-Fourrey C."/>
            <person name="LaButti K."/>
            <person name="Lindquist E.A."/>
            <person name="Lipzen A."/>
            <person name="Lundell T."/>
            <person name="Morin E."/>
            <person name="Murat C."/>
            <person name="Riley R."/>
            <person name="Ohm R."/>
            <person name="Sun H."/>
            <person name="Tunlid A."/>
            <person name="Henrissat B."/>
            <person name="Grigoriev I.V."/>
            <person name="Hibbett D.S."/>
            <person name="Martin F."/>
        </authorList>
    </citation>
    <scope>NUCLEOTIDE SEQUENCE [LARGE SCALE GENOMIC DNA]</scope>
    <source>
        <strain evidence="8">LaAM-08-1</strain>
    </source>
</reference>
<reference evidence="7 8" key="1">
    <citation type="submission" date="2014-04" db="EMBL/GenBank/DDBJ databases">
        <authorList>
            <consortium name="DOE Joint Genome Institute"/>
            <person name="Kuo A."/>
            <person name="Kohler A."/>
            <person name="Nagy L.G."/>
            <person name="Floudas D."/>
            <person name="Copeland A."/>
            <person name="Barry K.W."/>
            <person name="Cichocki N."/>
            <person name="Veneault-Fourrey C."/>
            <person name="LaButti K."/>
            <person name="Lindquist E.A."/>
            <person name="Lipzen A."/>
            <person name="Lundell T."/>
            <person name="Morin E."/>
            <person name="Murat C."/>
            <person name="Sun H."/>
            <person name="Tunlid A."/>
            <person name="Henrissat B."/>
            <person name="Grigoriev I.V."/>
            <person name="Hibbett D.S."/>
            <person name="Martin F."/>
            <person name="Nordberg H.P."/>
            <person name="Cantor M.N."/>
            <person name="Hua S.X."/>
        </authorList>
    </citation>
    <scope>NUCLEOTIDE SEQUENCE [LARGE SCALE GENOMIC DNA]</scope>
    <source>
        <strain evidence="7 8">LaAM-08-1</strain>
    </source>
</reference>
<dbReference type="HAMAP" id="MF_00261">
    <property type="entry name" value="RNApol_arch_Rpo11"/>
    <property type="match status" value="1"/>
</dbReference>
<comment type="subcellular location">
    <subcellularLocation>
        <location evidence="1">Nucleus</location>
    </subcellularLocation>
</comment>
<dbReference type="AlphaFoldDB" id="A0A0C9X2T4"/>
<dbReference type="OrthoDB" id="10248581at2759"/>
<keyword evidence="4" id="KW-0539">Nucleus</keyword>
<dbReference type="Gene3D" id="3.30.1360.10">
    <property type="entry name" value="RNA polymerase, RBP11-like subunit"/>
    <property type="match status" value="1"/>
</dbReference>
<keyword evidence="2" id="KW-0240">DNA-directed RNA polymerase</keyword>
<evidence type="ECO:0000313" key="7">
    <source>
        <dbReference type="EMBL" id="KIK06450.1"/>
    </source>
</evidence>
<evidence type="ECO:0000313" key="8">
    <source>
        <dbReference type="Proteomes" id="UP000054477"/>
    </source>
</evidence>
<dbReference type="EMBL" id="KN838553">
    <property type="protein sequence ID" value="KIK06450.1"/>
    <property type="molecule type" value="Genomic_DNA"/>
</dbReference>
<dbReference type="GO" id="GO:0005665">
    <property type="term" value="C:RNA polymerase II, core complex"/>
    <property type="evidence" value="ECO:0007669"/>
    <property type="project" value="InterPro"/>
</dbReference>
<evidence type="ECO:0000256" key="1">
    <source>
        <dbReference type="ARBA" id="ARBA00004123"/>
    </source>
</evidence>
<evidence type="ECO:0000259" key="6">
    <source>
        <dbReference type="Pfam" id="PF13656"/>
    </source>
</evidence>
<dbReference type="HOGENOM" id="CLU_090381_2_0_1"/>
<dbReference type="Pfam" id="PF13656">
    <property type="entry name" value="RNA_pol_L_2"/>
    <property type="match status" value="1"/>
</dbReference>
<keyword evidence="8" id="KW-1185">Reference proteome</keyword>
<dbReference type="CDD" id="cd06926">
    <property type="entry name" value="RNAP_II_RPB11"/>
    <property type="match status" value="1"/>
</dbReference>
<dbReference type="PANTHER" id="PTHR13946">
    <property type="entry name" value="DNA-DIRECTED RNA POLYMERASE I,II,III"/>
    <property type="match status" value="1"/>
</dbReference>
<evidence type="ECO:0000256" key="4">
    <source>
        <dbReference type="ARBA" id="ARBA00023242"/>
    </source>
</evidence>
<dbReference type="InterPro" id="IPR022905">
    <property type="entry name" value="Rpo11-like"/>
</dbReference>
<dbReference type="GO" id="GO:0006366">
    <property type="term" value="P:transcription by RNA polymerase II"/>
    <property type="evidence" value="ECO:0007669"/>
    <property type="project" value="InterPro"/>
</dbReference>
<accession>A0A0C9X2T4</accession>
<dbReference type="InterPro" id="IPR036603">
    <property type="entry name" value="RBP11-like"/>
</dbReference>